<protein>
    <submittedName>
        <fullName evidence="4">Putative transcriptional regulator</fullName>
    </submittedName>
</protein>
<dbReference type="PROSITE" id="PS50943">
    <property type="entry name" value="HTH_CROC1"/>
    <property type="match status" value="1"/>
</dbReference>
<evidence type="ECO:0000259" key="2">
    <source>
        <dbReference type="PROSITE" id="PS50943"/>
    </source>
</evidence>
<evidence type="ECO:0000313" key="4">
    <source>
        <dbReference type="EMBL" id="BAM66979.1"/>
    </source>
</evidence>
<dbReference type="SMART" id="SM00530">
    <property type="entry name" value="HTH_XRE"/>
    <property type="match status" value="2"/>
</dbReference>
<dbReference type="PANTHER" id="PTHR46558">
    <property type="entry name" value="TRACRIPTIONAL REGULATORY PROTEIN-RELATED-RELATED"/>
    <property type="match status" value="1"/>
</dbReference>
<reference evidence="3" key="1">
    <citation type="submission" date="2011-11" db="EMBL/GenBank/DDBJ databases">
        <title>Genetic requirement for the production and self-immunity of lacticin Q, a leaderless bacteriocin exhibiting an intracellular toxicity.</title>
        <authorList>
            <person name="Iwatani S."/>
            <person name="Yoneyama F."/>
            <person name="Miyashita S."/>
            <person name="Zendo T."/>
            <person name="Nakayama J."/>
            <person name="Sonomoto K."/>
        </authorList>
    </citation>
    <scope>NUCLEOTIDE SEQUENCE</scope>
    <source>
        <strain evidence="3">QU 5</strain>
    </source>
</reference>
<keyword evidence="1" id="KW-0238">DNA-binding</keyword>
<evidence type="ECO:0000256" key="1">
    <source>
        <dbReference type="ARBA" id="ARBA00023125"/>
    </source>
</evidence>
<dbReference type="GO" id="GO:0003677">
    <property type="term" value="F:DNA binding"/>
    <property type="evidence" value="ECO:0007669"/>
    <property type="project" value="UniProtKB-KW"/>
</dbReference>
<dbReference type="CDD" id="cd00093">
    <property type="entry name" value="HTH_XRE"/>
    <property type="match status" value="1"/>
</dbReference>
<proteinExistence type="predicted"/>
<dbReference type="Pfam" id="PF01381">
    <property type="entry name" value="HTH_3"/>
    <property type="match status" value="1"/>
</dbReference>
<dbReference type="PANTHER" id="PTHR46558:SF11">
    <property type="entry name" value="HTH-TYPE TRANSCRIPTIONAL REGULATOR XRE"/>
    <property type="match status" value="1"/>
</dbReference>
<dbReference type="SUPFAM" id="SSF47413">
    <property type="entry name" value="lambda repressor-like DNA-binding domains"/>
    <property type="match status" value="1"/>
</dbReference>
<sequence>MLPDRLKELRLERGLTQQKVADRLNVSQPNYRRWETGERSPSSETLKKLADFFNVSTDFLLGRYETLQPKIFYKRLVKLAKERKLTLLEVESNMGYPNNYLNSFQFKEPNKKIITELSKYFSVNEDYLSGKTTINNDKQLIHYKNEVDKLFFDFKENFSDLLNDLQLKEWDRLYDTETVQEYLEHLHWKINDEAKTLESRLNYYEEMVEERKHKDIPNRPEHPIKK</sequence>
<dbReference type="Gene3D" id="1.10.260.40">
    <property type="entry name" value="lambda repressor-like DNA-binding domains"/>
    <property type="match status" value="2"/>
</dbReference>
<dbReference type="EMBL" id="AB684448">
    <property type="protein sequence ID" value="BAM66967.1"/>
    <property type="molecule type" value="Genomic_DNA"/>
</dbReference>
<dbReference type="InterPro" id="IPR010982">
    <property type="entry name" value="Lambda_DNA-bd_dom_sf"/>
</dbReference>
<dbReference type="AlphaFoldDB" id="K7ZQ83"/>
<organism evidence="4">
    <name type="scientific">Lactococcus lactis</name>
    <dbReference type="NCBI Taxonomy" id="1358"/>
    <lineage>
        <taxon>Bacteria</taxon>
        <taxon>Bacillati</taxon>
        <taxon>Bacillota</taxon>
        <taxon>Bacilli</taxon>
        <taxon>Lactobacillales</taxon>
        <taxon>Streptococcaceae</taxon>
        <taxon>Lactococcus</taxon>
    </lineage>
</organism>
<feature type="domain" description="HTH cro/C1-type" evidence="2">
    <location>
        <begin position="6"/>
        <end position="60"/>
    </location>
</feature>
<reference evidence="4" key="2">
    <citation type="journal article" date="2012" name="Microbiology">
        <title>Identification of the genes involved in the secretion and self-immunity of lacticin Q, an unmodified leaderless bacteriocin from Lactococcus lactis QU 5.</title>
        <authorList>
            <person name="Iwatani S."/>
            <person name="Yoneyama F."/>
            <person name="Miyashita S."/>
            <person name="Zendo T."/>
            <person name="Nakayama J."/>
            <person name="Sonomoto K."/>
        </authorList>
    </citation>
    <scope>NUCLEOTIDE SEQUENCE</scope>
    <source>
        <strain evidence="4">QU 5</strain>
    </source>
</reference>
<evidence type="ECO:0000313" key="3">
    <source>
        <dbReference type="EMBL" id="BAM66967.1"/>
    </source>
</evidence>
<dbReference type="EMBL" id="AB712393">
    <property type="protein sequence ID" value="BAM66979.1"/>
    <property type="molecule type" value="Genomic_DNA"/>
</dbReference>
<dbReference type="InterPro" id="IPR001387">
    <property type="entry name" value="Cro/C1-type_HTH"/>
</dbReference>
<accession>K7ZQ83</accession>
<name>K7ZQ83_9LACT</name>